<evidence type="ECO:0000256" key="1">
    <source>
        <dbReference type="SAM" id="MobiDB-lite"/>
    </source>
</evidence>
<feature type="compositionally biased region" description="Polar residues" evidence="1">
    <location>
        <begin position="124"/>
        <end position="136"/>
    </location>
</feature>
<evidence type="ECO:0000256" key="2">
    <source>
        <dbReference type="SAM" id="Phobius"/>
    </source>
</evidence>
<dbReference type="Proteomes" id="UP000268329">
    <property type="component" value="Chromosome"/>
</dbReference>
<organism evidence="4 5">
    <name type="scientific">Streptomyces dangxiongensis</name>
    <dbReference type="NCBI Taxonomy" id="1442032"/>
    <lineage>
        <taxon>Bacteria</taxon>
        <taxon>Bacillati</taxon>
        <taxon>Actinomycetota</taxon>
        <taxon>Actinomycetes</taxon>
        <taxon>Kitasatosporales</taxon>
        <taxon>Streptomycetaceae</taxon>
        <taxon>Streptomyces</taxon>
    </lineage>
</organism>
<keyword evidence="2" id="KW-0472">Membrane</keyword>
<keyword evidence="2" id="KW-1133">Transmembrane helix</keyword>
<sequence length="337" mass="35181">MWPDQQPPGGAQNPQHNPYQQPGYQQPNPYQQPGYQQHPQAGPYEQQPPWGQLPAAPSPQPPQGGGRSTKLVAIVAATAVVVTAAVTGYLVLGGGSKDDEADNGKGGHSTASSPPAVPLDPPASSATDNPRTSGTEKPTVAGWKLVVNPKYGTAFDVPAGWEVERPGSFSFFEDQQKGDGSPYIGFSGSTYLKPDHCTSEKGGTKESHALVASGTKGENGAKDTAGIARGDSAAFVFGGYTDQSDAAKKYLRIGKARKYTTASGVKGSVATSYVVGVPKKDKCDTDGKATTFAFKNSKGSFVGWTLYGAKGVKDEIPDATVDKILATVRLHGDPIVE</sequence>
<feature type="region of interest" description="Disordered" evidence="1">
    <location>
        <begin position="1"/>
        <end position="67"/>
    </location>
</feature>
<dbReference type="InterPro" id="IPR058330">
    <property type="entry name" value="DUF8017"/>
</dbReference>
<proteinExistence type="predicted"/>
<dbReference type="KEGG" id="sdd:D9753_30435"/>
<reference evidence="4 5" key="1">
    <citation type="submission" date="2018-10" db="EMBL/GenBank/DDBJ databases">
        <title>The genome of Streptomyces dangxiongensis Z022.</title>
        <authorList>
            <person name="Zhang B."/>
        </authorList>
    </citation>
    <scope>NUCLEOTIDE SEQUENCE [LARGE SCALE GENOMIC DNA]</scope>
    <source>
        <strain evidence="4 5">Z022</strain>
    </source>
</reference>
<feature type="compositionally biased region" description="Low complexity" evidence="1">
    <location>
        <begin position="11"/>
        <end position="44"/>
    </location>
</feature>
<evidence type="ECO:0000259" key="3">
    <source>
        <dbReference type="Pfam" id="PF26056"/>
    </source>
</evidence>
<protein>
    <recommendedName>
        <fullName evidence="3">DUF8017 domain-containing protein</fullName>
    </recommendedName>
</protein>
<dbReference type="RefSeq" id="WP_121789913.1">
    <property type="nucleotide sequence ID" value="NZ_CP033073.1"/>
</dbReference>
<keyword evidence="5" id="KW-1185">Reference proteome</keyword>
<name>A0A3G2JQL4_9ACTN</name>
<evidence type="ECO:0000313" key="4">
    <source>
        <dbReference type="EMBL" id="AYN42487.1"/>
    </source>
</evidence>
<dbReference type="EMBL" id="CP033073">
    <property type="protein sequence ID" value="AYN42487.1"/>
    <property type="molecule type" value="Genomic_DNA"/>
</dbReference>
<dbReference type="Pfam" id="PF26056">
    <property type="entry name" value="DUF8017"/>
    <property type="match status" value="1"/>
</dbReference>
<gene>
    <name evidence="4" type="ORF">D9753_30435</name>
</gene>
<feature type="transmembrane region" description="Helical" evidence="2">
    <location>
        <begin position="71"/>
        <end position="92"/>
    </location>
</feature>
<dbReference type="AlphaFoldDB" id="A0A3G2JQL4"/>
<feature type="compositionally biased region" description="Basic and acidic residues" evidence="1">
    <location>
        <begin position="96"/>
        <end position="105"/>
    </location>
</feature>
<evidence type="ECO:0000313" key="5">
    <source>
        <dbReference type="Proteomes" id="UP000268329"/>
    </source>
</evidence>
<feature type="domain" description="DUF8017" evidence="3">
    <location>
        <begin position="136"/>
        <end position="332"/>
    </location>
</feature>
<keyword evidence="2" id="KW-0812">Transmembrane</keyword>
<feature type="region of interest" description="Disordered" evidence="1">
    <location>
        <begin position="95"/>
        <end position="140"/>
    </location>
</feature>
<accession>A0A3G2JQL4</accession>
<dbReference type="OrthoDB" id="3614545at2"/>